<feature type="domain" description="Major facilitator superfamily (MFS) profile" evidence="7">
    <location>
        <begin position="16"/>
        <end position="418"/>
    </location>
</feature>
<evidence type="ECO:0000313" key="9">
    <source>
        <dbReference type="Proteomes" id="UP000006851"/>
    </source>
</evidence>
<feature type="transmembrane region" description="Helical" evidence="6">
    <location>
        <begin position="140"/>
        <end position="165"/>
    </location>
</feature>
<proteinExistence type="predicted"/>
<comment type="subcellular location">
    <subcellularLocation>
        <location evidence="1">Cell membrane</location>
        <topology evidence="1">Multi-pass membrane protein</topology>
    </subcellularLocation>
</comment>
<feature type="transmembrane region" description="Helical" evidence="6">
    <location>
        <begin position="270"/>
        <end position="290"/>
    </location>
</feature>
<dbReference type="RefSeq" id="WP_013709479.1">
    <property type="nucleotide sequence ID" value="NC_015389.1"/>
</dbReference>
<dbReference type="InterPro" id="IPR036259">
    <property type="entry name" value="MFS_trans_sf"/>
</dbReference>
<evidence type="ECO:0000259" key="7">
    <source>
        <dbReference type="PROSITE" id="PS50850"/>
    </source>
</evidence>
<keyword evidence="9" id="KW-1185">Reference proteome</keyword>
<protein>
    <submittedName>
        <fullName evidence="8">Major facilitator superfamily MFS_1</fullName>
    </submittedName>
</protein>
<dbReference type="PANTHER" id="PTHR43124:SF3">
    <property type="entry name" value="CHLORAMPHENICOL EFFLUX PUMP RV0191"/>
    <property type="match status" value="1"/>
</dbReference>
<dbReference type="Pfam" id="PF07690">
    <property type="entry name" value="MFS_1"/>
    <property type="match status" value="1"/>
</dbReference>
<feature type="transmembrane region" description="Helical" evidence="6">
    <location>
        <begin position="83"/>
        <end position="104"/>
    </location>
</feature>
<feature type="transmembrane region" description="Helical" evidence="6">
    <location>
        <begin position="302"/>
        <end position="320"/>
    </location>
</feature>
<feature type="transmembrane region" description="Helical" evidence="6">
    <location>
        <begin position="394"/>
        <end position="414"/>
    </location>
</feature>
<keyword evidence="4 6" id="KW-1133">Transmembrane helix</keyword>
<dbReference type="InterPro" id="IPR020846">
    <property type="entry name" value="MFS_dom"/>
</dbReference>
<accession>F2N961</accession>
<dbReference type="PROSITE" id="PS50850">
    <property type="entry name" value="MFS"/>
    <property type="match status" value="1"/>
</dbReference>
<dbReference type="AlphaFoldDB" id="F2N961"/>
<dbReference type="KEGG" id="cgo:Corgl_1638"/>
<dbReference type="SUPFAM" id="SSF103473">
    <property type="entry name" value="MFS general substrate transporter"/>
    <property type="match status" value="1"/>
</dbReference>
<keyword evidence="5 6" id="KW-0472">Membrane</keyword>
<name>F2N961_CORGP</name>
<reference evidence="9" key="1">
    <citation type="journal article" date="2013" name="Stand. Genomic Sci.">
        <title>Complete genome sequence of Coriobacterium glomerans type strain (PW2(T)) from the midgut of Pyrrhocoris apterus L. (red soldier bug).</title>
        <authorList>
            <person name="Stackebrandt E."/>
            <person name="Zeytun A."/>
            <person name="Lapidus A."/>
            <person name="Nolan M."/>
            <person name="Lucas S."/>
            <person name="Hammon N."/>
            <person name="Deshpande S."/>
            <person name="Cheng J.F."/>
            <person name="Tapia R."/>
            <person name="Goodwin L.A."/>
            <person name="Pitluck S."/>
            <person name="Liolios K."/>
            <person name="Pagani I."/>
            <person name="Ivanova N."/>
            <person name="Mavromatis K."/>
            <person name="Mikhailova N."/>
            <person name="Huntemann M."/>
            <person name="Pati A."/>
            <person name="Chen A."/>
            <person name="Palaniappan K."/>
            <person name="Chang Y.J."/>
            <person name="Land M."/>
            <person name="Hauser L."/>
            <person name="Rohde M."/>
            <person name="Pukall R."/>
            <person name="Goker M."/>
            <person name="Detter J.C."/>
            <person name="Woyke T."/>
            <person name="Bristow J."/>
            <person name="Eisen J.A."/>
            <person name="Markowitz V."/>
            <person name="Hugenholtz P."/>
            <person name="Kyrpides N.C."/>
            <person name="Klenk H.P."/>
        </authorList>
    </citation>
    <scope>NUCLEOTIDE SEQUENCE</scope>
    <source>
        <strain evidence="9">ATCC 49209 / DSM 20642 / JCM 10262 / PW2</strain>
    </source>
</reference>
<dbReference type="InterPro" id="IPR011701">
    <property type="entry name" value="MFS"/>
</dbReference>
<sequence>MAVEREAGRRPYWNQVVFVLTAGWIVIWGYRMILTPIYPIISAYFGGISNAQIGAITSSFFLGYVLMQIPSGLLVDRFGHRRVLIPGFSVFAAGATVVALSASLPMLYCGSALAGLGCGTFYGTAYSLTATYVPQERKSFATAIVNSGTAVGSGVSLVSSSFLIGRGILPWYVFPAIIAVLCLIMIAVFARFIRPALEMRGAAAALRAAVAADQVENAADARFRGSILRDLFRPHLIAAYVLYFSTLYSYNLIETWLPNFLETERGFSGGIVGIASSLVFFSAIPGALIWSRLADRIPERKIGLIIGLELAAAGMLLLIIKLTAAPMLVAGIIAYGFLGKLAVEPIIISWLTRFVSKKSVATSFGVFNFFGMSASVVAPFVTGALSDAFSSKVYGFYVAIAIVLLGTLQFFLVNRALSARAVRRANVIGSEPASIREEVHT</sequence>
<dbReference type="Gene3D" id="1.20.1250.20">
    <property type="entry name" value="MFS general substrate transporter like domains"/>
    <property type="match status" value="2"/>
</dbReference>
<dbReference type="GO" id="GO:0005886">
    <property type="term" value="C:plasma membrane"/>
    <property type="evidence" value="ECO:0007669"/>
    <property type="project" value="UniProtKB-SubCell"/>
</dbReference>
<dbReference type="eggNOG" id="COG2814">
    <property type="taxonomic scope" value="Bacteria"/>
</dbReference>
<keyword evidence="3 6" id="KW-0812">Transmembrane</keyword>
<feature type="transmembrane region" description="Helical" evidence="6">
    <location>
        <begin position="171"/>
        <end position="190"/>
    </location>
</feature>
<evidence type="ECO:0000256" key="3">
    <source>
        <dbReference type="ARBA" id="ARBA00022692"/>
    </source>
</evidence>
<dbReference type="HOGENOM" id="CLU_001265_5_1_11"/>
<dbReference type="InterPro" id="IPR050189">
    <property type="entry name" value="MFS_Efflux_Transporters"/>
</dbReference>
<dbReference type="OrthoDB" id="7375466at2"/>
<evidence type="ECO:0000256" key="2">
    <source>
        <dbReference type="ARBA" id="ARBA00022475"/>
    </source>
</evidence>
<dbReference type="EMBL" id="CP002628">
    <property type="protein sequence ID" value="AEB07737.1"/>
    <property type="molecule type" value="Genomic_DNA"/>
</dbReference>
<evidence type="ECO:0000256" key="4">
    <source>
        <dbReference type="ARBA" id="ARBA00022989"/>
    </source>
</evidence>
<feature type="transmembrane region" description="Helical" evidence="6">
    <location>
        <begin position="110"/>
        <end position="128"/>
    </location>
</feature>
<dbReference type="Proteomes" id="UP000006851">
    <property type="component" value="Chromosome"/>
</dbReference>
<gene>
    <name evidence="8" type="ordered locus">Corgl_1638</name>
</gene>
<keyword evidence="2" id="KW-1003">Cell membrane</keyword>
<feature type="transmembrane region" description="Helical" evidence="6">
    <location>
        <begin position="332"/>
        <end position="352"/>
    </location>
</feature>
<feature type="transmembrane region" description="Helical" evidence="6">
    <location>
        <begin position="231"/>
        <end position="250"/>
    </location>
</feature>
<dbReference type="STRING" id="700015.Corgl_1638"/>
<evidence type="ECO:0000256" key="5">
    <source>
        <dbReference type="ARBA" id="ARBA00023136"/>
    </source>
</evidence>
<feature type="transmembrane region" description="Helical" evidence="6">
    <location>
        <begin position="364"/>
        <end position="382"/>
    </location>
</feature>
<feature type="transmembrane region" description="Helical" evidence="6">
    <location>
        <begin position="12"/>
        <end position="31"/>
    </location>
</feature>
<dbReference type="GO" id="GO:0022857">
    <property type="term" value="F:transmembrane transporter activity"/>
    <property type="evidence" value="ECO:0007669"/>
    <property type="project" value="InterPro"/>
</dbReference>
<dbReference type="PANTHER" id="PTHR43124">
    <property type="entry name" value="PURINE EFFLUX PUMP PBUE"/>
    <property type="match status" value="1"/>
</dbReference>
<evidence type="ECO:0000313" key="8">
    <source>
        <dbReference type="EMBL" id="AEB07737.1"/>
    </source>
</evidence>
<evidence type="ECO:0000256" key="6">
    <source>
        <dbReference type="SAM" id="Phobius"/>
    </source>
</evidence>
<organism evidence="8 9">
    <name type="scientific">Coriobacterium glomerans (strain ATCC 49209 / DSM 20642 / JCM 10262 / PW2)</name>
    <dbReference type="NCBI Taxonomy" id="700015"/>
    <lineage>
        <taxon>Bacteria</taxon>
        <taxon>Bacillati</taxon>
        <taxon>Actinomycetota</taxon>
        <taxon>Coriobacteriia</taxon>
        <taxon>Coriobacteriales</taxon>
        <taxon>Coriobacteriaceae</taxon>
        <taxon>Coriobacterium</taxon>
    </lineage>
</organism>
<evidence type="ECO:0000256" key="1">
    <source>
        <dbReference type="ARBA" id="ARBA00004651"/>
    </source>
</evidence>